<organism evidence="16 17">
    <name type="scientific">Rubus argutus</name>
    <name type="common">Southern blackberry</name>
    <dbReference type="NCBI Taxonomy" id="59490"/>
    <lineage>
        <taxon>Eukaryota</taxon>
        <taxon>Viridiplantae</taxon>
        <taxon>Streptophyta</taxon>
        <taxon>Embryophyta</taxon>
        <taxon>Tracheophyta</taxon>
        <taxon>Spermatophyta</taxon>
        <taxon>Magnoliopsida</taxon>
        <taxon>eudicotyledons</taxon>
        <taxon>Gunneridae</taxon>
        <taxon>Pentapetalae</taxon>
        <taxon>rosids</taxon>
        <taxon>fabids</taxon>
        <taxon>Rosales</taxon>
        <taxon>Rosaceae</taxon>
        <taxon>Rosoideae</taxon>
        <taxon>Rosoideae incertae sedis</taxon>
        <taxon>Rubus</taxon>
    </lineage>
</organism>
<dbReference type="GO" id="GO:0020037">
    <property type="term" value="F:heme binding"/>
    <property type="evidence" value="ECO:0007669"/>
    <property type="project" value="InterPro"/>
</dbReference>
<keyword evidence="6" id="KW-0560">Oxidoreductase</keyword>
<keyword evidence="11" id="KW-1015">Disulfide bond</keyword>
<evidence type="ECO:0000256" key="1">
    <source>
        <dbReference type="ARBA" id="ARBA00000189"/>
    </source>
</evidence>
<feature type="chain" id="PRO_5043351610" description="peroxidase" evidence="14">
    <location>
        <begin position="28"/>
        <end position="204"/>
    </location>
</feature>
<evidence type="ECO:0000256" key="7">
    <source>
        <dbReference type="ARBA" id="ARBA00023004"/>
    </source>
</evidence>
<feature type="signal peptide" evidence="14">
    <location>
        <begin position="1"/>
        <end position="27"/>
    </location>
</feature>
<dbReference type="AlphaFoldDB" id="A0AAW1XND9"/>
<feature type="region of interest" description="Disordered" evidence="13">
    <location>
        <begin position="31"/>
        <end position="52"/>
    </location>
</feature>
<dbReference type="Gene3D" id="1.10.420.10">
    <property type="entry name" value="Peroxidase, domain 2"/>
    <property type="match status" value="1"/>
</dbReference>
<dbReference type="SUPFAM" id="SSF48113">
    <property type="entry name" value="Heme-dependent peroxidases"/>
    <property type="match status" value="1"/>
</dbReference>
<dbReference type="Proteomes" id="UP001457282">
    <property type="component" value="Unassembled WGS sequence"/>
</dbReference>
<evidence type="ECO:0000256" key="4">
    <source>
        <dbReference type="ARBA" id="ARBA00022617"/>
    </source>
</evidence>
<keyword evidence="7 10" id="KW-0408">Iron</keyword>
<evidence type="ECO:0000256" key="5">
    <source>
        <dbReference type="ARBA" id="ARBA00022723"/>
    </source>
</evidence>
<sequence>MKARWVFAMVVVFFSVVISWSNTRVESEREKPSLSSSLSSSSSSSSSQEPTGTSRLSYSASFFHDCFIEGCDASILLNDSNGNQSYSIEKQATPNRGGILCDVLALATRDGVFLAGGPFYPVLTGRRDSTQSYFDEALAEIPKPDDNITQTLHLFSLRGFSDRETVALLGAHNIGKIGCEFIDSRPKQLHWDRATRPSFTLLIS</sequence>
<evidence type="ECO:0000256" key="9">
    <source>
        <dbReference type="PIRSR" id="PIRSR600823-2"/>
    </source>
</evidence>
<dbReference type="PRINTS" id="PR00458">
    <property type="entry name" value="PEROXIDASE"/>
</dbReference>
<evidence type="ECO:0000313" key="16">
    <source>
        <dbReference type="EMBL" id="KAK9937469.1"/>
    </source>
</evidence>
<evidence type="ECO:0000313" key="17">
    <source>
        <dbReference type="Proteomes" id="UP001457282"/>
    </source>
</evidence>
<dbReference type="GO" id="GO:0140825">
    <property type="term" value="F:lactoperoxidase activity"/>
    <property type="evidence" value="ECO:0007669"/>
    <property type="project" value="UniProtKB-EC"/>
</dbReference>
<evidence type="ECO:0000256" key="14">
    <source>
        <dbReference type="SAM" id="SignalP"/>
    </source>
</evidence>
<feature type="binding site" description="axial binding residue" evidence="10">
    <location>
        <position position="172"/>
    </location>
    <ligand>
        <name>heme b</name>
        <dbReference type="ChEBI" id="CHEBI:60344"/>
    </ligand>
    <ligandPart>
        <name>Fe</name>
        <dbReference type="ChEBI" id="CHEBI:18248"/>
    </ligandPart>
</feature>
<comment type="cofactor">
    <cofactor evidence="10">
        <name>heme b</name>
        <dbReference type="ChEBI" id="CHEBI:60344"/>
    </cofactor>
    <text evidence="10">Binds 1 heme b (iron(II)-protoporphyrin IX) group per subunit.</text>
</comment>
<comment type="catalytic activity">
    <reaction evidence="1">
        <text>2 a phenolic donor + H2O2 = 2 a phenolic radical donor + 2 H2O</text>
        <dbReference type="Rhea" id="RHEA:56136"/>
        <dbReference type="ChEBI" id="CHEBI:15377"/>
        <dbReference type="ChEBI" id="CHEBI:16240"/>
        <dbReference type="ChEBI" id="CHEBI:139520"/>
        <dbReference type="ChEBI" id="CHEBI:139521"/>
        <dbReference type="EC" id="1.11.1.7"/>
    </reaction>
</comment>
<dbReference type="InterPro" id="IPR002016">
    <property type="entry name" value="Haem_peroxidase"/>
</dbReference>
<feature type="binding site" evidence="10">
    <location>
        <position position="74"/>
    </location>
    <ligand>
        <name>Ca(2+)</name>
        <dbReference type="ChEBI" id="CHEBI:29108"/>
        <label>1</label>
    </ligand>
</feature>
<evidence type="ECO:0000256" key="13">
    <source>
        <dbReference type="SAM" id="MobiDB-lite"/>
    </source>
</evidence>
<feature type="binding site" evidence="10">
    <location>
        <position position="89"/>
    </location>
    <ligand>
        <name>Ca(2+)</name>
        <dbReference type="ChEBI" id="CHEBI:29108"/>
        <label>1</label>
    </ligand>
</feature>
<dbReference type="EC" id="1.11.1.7" evidence="2"/>
<feature type="active site" description="Proton acceptor" evidence="8">
    <location>
        <position position="64"/>
    </location>
</feature>
<evidence type="ECO:0000256" key="10">
    <source>
        <dbReference type="PIRSR" id="PIRSR600823-3"/>
    </source>
</evidence>
<keyword evidence="4" id="KW-0349">Heme</keyword>
<reference evidence="16 17" key="1">
    <citation type="journal article" date="2023" name="G3 (Bethesda)">
        <title>A chromosome-length genome assembly and annotation of blackberry (Rubus argutus, cv. 'Hillquist').</title>
        <authorList>
            <person name="Bruna T."/>
            <person name="Aryal R."/>
            <person name="Dudchenko O."/>
            <person name="Sargent D.J."/>
            <person name="Mead D."/>
            <person name="Buti M."/>
            <person name="Cavallini A."/>
            <person name="Hytonen T."/>
            <person name="Andres J."/>
            <person name="Pham M."/>
            <person name="Weisz D."/>
            <person name="Mascagni F."/>
            <person name="Usai G."/>
            <person name="Natali L."/>
            <person name="Bassil N."/>
            <person name="Fernandez G.E."/>
            <person name="Lomsadze A."/>
            <person name="Armour M."/>
            <person name="Olukolu B."/>
            <person name="Poorten T."/>
            <person name="Britton C."/>
            <person name="Davik J."/>
            <person name="Ashrafi H."/>
            <person name="Aiden E.L."/>
            <person name="Borodovsky M."/>
            <person name="Worthington M."/>
        </authorList>
    </citation>
    <scope>NUCLEOTIDE SEQUENCE [LARGE SCALE GENOMIC DNA]</scope>
    <source>
        <strain evidence="16">PI 553951</strain>
    </source>
</reference>
<evidence type="ECO:0000256" key="6">
    <source>
        <dbReference type="ARBA" id="ARBA00023002"/>
    </source>
</evidence>
<dbReference type="PANTHER" id="PTHR31517:SF48">
    <property type="entry name" value="PEROXIDASE 16-RELATED"/>
    <property type="match status" value="1"/>
</dbReference>
<dbReference type="InterPro" id="IPR010255">
    <property type="entry name" value="Haem_peroxidase_sf"/>
</dbReference>
<dbReference type="EMBL" id="JBEDUW010000003">
    <property type="protein sequence ID" value="KAK9937469.1"/>
    <property type="molecule type" value="Genomic_DNA"/>
</dbReference>
<evidence type="ECO:0000256" key="2">
    <source>
        <dbReference type="ARBA" id="ARBA00012313"/>
    </source>
</evidence>
<evidence type="ECO:0000256" key="12">
    <source>
        <dbReference type="RuleBase" id="RU004241"/>
    </source>
</evidence>
<evidence type="ECO:0000256" key="3">
    <source>
        <dbReference type="ARBA" id="ARBA00022559"/>
    </source>
</evidence>
<evidence type="ECO:0000256" key="11">
    <source>
        <dbReference type="PIRSR" id="PIRSR600823-5"/>
    </source>
</evidence>
<comment type="caution">
    <text evidence="16">The sequence shown here is derived from an EMBL/GenBank/DDBJ whole genome shotgun (WGS) entry which is preliminary data.</text>
</comment>
<evidence type="ECO:0000256" key="8">
    <source>
        <dbReference type="PIRSR" id="PIRSR600823-1"/>
    </source>
</evidence>
<dbReference type="PANTHER" id="PTHR31517">
    <property type="match status" value="1"/>
</dbReference>
<dbReference type="Gene3D" id="1.10.520.10">
    <property type="match status" value="2"/>
</dbReference>
<feature type="compositionally biased region" description="Low complexity" evidence="13">
    <location>
        <begin position="33"/>
        <end position="47"/>
    </location>
</feature>
<feature type="binding site" evidence="9">
    <location>
        <position position="142"/>
    </location>
    <ligand>
        <name>substrate</name>
    </ligand>
</feature>
<comment type="similarity">
    <text evidence="12">Belongs to the peroxidase family.</text>
</comment>
<dbReference type="InterPro" id="IPR000823">
    <property type="entry name" value="Peroxidase_pln"/>
</dbReference>
<dbReference type="PROSITE" id="PS50873">
    <property type="entry name" value="PEROXIDASE_4"/>
    <property type="match status" value="1"/>
</dbReference>
<keyword evidence="17" id="KW-1185">Reference proteome</keyword>
<accession>A0AAW1XND9</accession>
<protein>
    <recommendedName>
        <fullName evidence="2">peroxidase</fullName>
        <ecNumber evidence="2">1.11.1.7</ecNumber>
    </recommendedName>
</protein>
<feature type="binding site" evidence="10">
    <location>
        <position position="70"/>
    </location>
    <ligand>
        <name>Ca(2+)</name>
        <dbReference type="ChEBI" id="CHEBI:29108"/>
        <label>1</label>
    </ligand>
</feature>
<keyword evidence="10" id="KW-0106">Calcium</keyword>
<dbReference type="PRINTS" id="PR00461">
    <property type="entry name" value="PLPEROXIDASE"/>
</dbReference>
<dbReference type="GO" id="GO:0006979">
    <property type="term" value="P:response to oxidative stress"/>
    <property type="evidence" value="ECO:0007669"/>
    <property type="project" value="InterPro"/>
</dbReference>
<keyword evidence="3" id="KW-0575">Peroxidase</keyword>
<keyword evidence="5 10" id="KW-0479">Metal-binding</keyword>
<keyword evidence="14" id="KW-0732">Signal</keyword>
<dbReference type="GO" id="GO:0046872">
    <property type="term" value="F:metal ion binding"/>
    <property type="evidence" value="ECO:0007669"/>
    <property type="project" value="UniProtKB-KW"/>
</dbReference>
<evidence type="ECO:0000259" key="15">
    <source>
        <dbReference type="PROSITE" id="PS50873"/>
    </source>
</evidence>
<feature type="domain" description="Plant heme peroxidase family profile" evidence="15">
    <location>
        <begin position="62"/>
        <end position="204"/>
    </location>
</feature>
<dbReference type="Pfam" id="PF00141">
    <property type="entry name" value="peroxidase"/>
    <property type="match status" value="1"/>
</dbReference>
<name>A0AAW1XND9_RUBAR</name>
<feature type="binding site" evidence="10">
    <location>
        <position position="72"/>
    </location>
    <ligand>
        <name>Ca(2+)</name>
        <dbReference type="ChEBI" id="CHEBI:29108"/>
        <label>1</label>
    </ligand>
</feature>
<comment type="cofactor">
    <cofactor evidence="10">
        <name>Ca(2+)</name>
        <dbReference type="ChEBI" id="CHEBI:29108"/>
    </cofactor>
    <text evidence="10">Binds 2 calcium ions per subunit.</text>
</comment>
<feature type="disulfide bond" evidence="11">
    <location>
        <begin position="66"/>
        <end position="71"/>
    </location>
</feature>
<proteinExistence type="inferred from homology"/>
<feature type="binding site" evidence="10">
    <location>
        <position position="65"/>
    </location>
    <ligand>
        <name>Ca(2+)</name>
        <dbReference type="ChEBI" id="CHEBI:29108"/>
        <label>1</label>
    </ligand>
</feature>
<gene>
    <name evidence="16" type="ORF">M0R45_014256</name>
</gene>